<dbReference type="EC" id="2.3.1.51" evidence="6"/>
<keyword evidence="2 6" id="KW-0808">Transferase</keyword>
<dbReference type="PANTHER" id="PTHR10434">
    <property type="entry name" value="1-ACYL-SN-GLYCEROL-3-PHOSPHATE ACYLTRANSFERASE"/>
    <property type="match status" value="1"/>
</dbReference>
<keyword evidence="4" id="KW-0812">Transmembrane</keyword>
<evidence type="ECO:0000256" key="3">
    <source>
        <dbReference type="ARBA" id="ARBA00023315"/>
    </source>
</evidence>
<comment type="pathway">
    <text evidence="1">Lipid metabolism.</text>
</comment>
<keyword evidence="7" id="KW-1185">Reference proteome</keyword>
<evidence type="ECO:0000256" key="1">
    <source>
        <dbReference type="ARBA" id="ARBA00005189"/>
    </source>
</evidence>
<sequence length="245" mass="26614">MPPLSPPALVVTFLRSVLFALLFYCLTVVLLMVALVMMAFRARTVAPAAEAWARMHRLLVRHVLGQKIVVEGRLPDEPRFIVCKHESMFETLDALCLFRRPVIAAKAELGRIPVWGAVARAYGLIIVDRNGGASALRAIRTKARAAFAAGRPVIFYPEGTRVPHGECPDLRSGFAGLYAVLDCPVVPIAVDSGRLSPRNSFLKRAGTITYRVGEVIPTGLPRAEAEARVHAAINALNRAAAGERT</sequence>
<dbReference type="GO" id="GO:0003841">
    <property type="term" value="F:1-acylglycerol-3-phosphate O-acyltransferase activity"/>
    <property type="evidence" value="ECO:0007669"/>
    <property type="project" value="UniProtKB-EC"/>
</dbReference>
<gene>
    <name evidence="6" type="ORF">HNP60_000389</name>
</gene>
<name>A0ABR6NAV6_9SPHN</name>
<dbReference type="SUPFAM" id="SSF69593">
    <property type="entry name" value="Glycerol-3-phosphate (1)-acyltransferase"/>
    <property type="match status" value="1"/>
</dbReference>
<feature type="domain" description="Phospholipid/glycerol acyltransferase" evidence="5">
    <location>
        <begin position="79"/>
        <end position="193"/>
    </location>
</feature>
<dbReference type="Proteomes" id="UP001138540">
    <property type="component" value="Unassembled WGS sequence"/>
</dbReference>
<organism evidence="6 7">
    <name type="scientific">Sphingobium lignivorans</name>
    <dbReference type="NCBI Taxonomy" id="2735886"/>
    <lineage>
        <taxon>Bacteria</taxon>
        <taxon>Pseudomonadati</taxon>
        <taxon>Pseudomonadota</taxon>
        <taxon>Alphaproteobacteria</taxon>
        <taxon>Sphingomonadales</taxon>
        <taxon>Sphingomonadaceae</taxon>
        <taxon>Sphingobium</taxon>
    </lineage>
</organism>
<keyword evidence="3 6" id="KW-0012">Acyltransferase</keyword>
<reference evidence="6 7" key="1">
    <citation type="submission" date="2020-08" db="EMBL/GenBank/DDBJ databases">
        <title>Exploring microbial biodiversity for novel pathways involved in the catabolism of aromatic compounds derived from lignin.</title>
        <authorList>
            <person name="Elkins J."/>
        </authorList>
    </citation>
    <scope>NUCLEOTIDE SEQUENCE [LARGE SCALE GENOMIC DNA]</scope>
    <source>
        <strain evidence="6 7">B1D3A</strain>
    </source>
</reference>
<feature type="transmembrane region" description="Helical" evidence="4">
    <location>
        <begin position="12"/>
        <end position="36"/>
    </location>
</feature>
<keyword evidence="4" id="KW-1133">Transmembrane helix</keyword>
<proteinExistence type="predicted"/>
<dbReference type="PANTHER" id="PTHR10434:SF40">
    <property type="entry name" value="1-ACYL-SN-GLYCEROL-3-PHOSPHATE ACYLTRANSFERASE"/>
    <property type="match status" value="1"/>
</dbReference>
<dbReference type="EMBL" id="JACHKA010000001">
    <property type="protein sequence ID" value="MBB5984415.1"/>
    <property type="molecule type" value="Genomic_DNA"/>
</dbReference>
<evidence type="ECO:0000256" key="2">
    <source>
        <dbReference type="ARBA" id="ARBA00022679"/>
    </source>
</evidence>
<evidence type="ECO:0000256" key="4">
    <source>
        <dbReference type="SAM" id="Phobius"/>
    </source>
</evidence>
<dbReference type="Pfam" id="PF01553">
    <property type="entry name" value="Acyltransferase"/>
    <property type="match status" value="1"/>
</dbReference>
<dbReference type="RefSeq" id="WP_184149505.1">
    <property type="nucleotide sequence ID" value="NZ_JACHKA010000001.1"/>
</dbReference>
<evidence type="ECO:0000313" key="6">
    <source>
        <dbReference type="EMBL" id="MBB5984415.1"/>
    </source>
</evidence>
<dbReference type="InterPro" id="IPR002123">
    <property type="entry name" value="Plipid/glycerol_acylTrfase"/>
</dbReference>
<evidence type="ECO:0000313" key="7">
    <source>
        <dbReference type="Proteomes" id="UP001138540"/>
    </source>
</evidence>
<evidence type="ECO:0000259" key="5">
    <source>
        <dbReference type="SMART" id="SM00563"/>
    </source>
</evidence>
<protein>
    <submittedName>
        <fullName evidence="6">1-acyl-sn-glycerol-3-phosphate acyltransferase</fullName>
        <ecNumber evidence="6">2.3.1.51</ecNumber>
    </submittedName>
</protein>
<dbReference type="CDD" id="cd07989">
    <property type="entry name" value="LPLAT_AGPAT-like"/>
    <property type="match status" value="1"/>
</dbReference>
<keyword evidence="4" id="KW-0472">Membrane</keyword>
<dbReference type="SMART" id="SM00563">
    <property type="entry name" value="PlsC"/>
    <property type="match status" value="1"/>
</dbReference>
<accession>A0ABR6NAV6</accession>
<comment type="caution">
    <text evidence="6">The sequence shown here is derived from an EMBL/GenBank/DDBJ whole genome shotgun (WGS) entry which is preliminary data.</text>
</comment>